<dbReference type="Proteomes" id="UP000309997">
    <property type="component" value="Unassembled WGS sequence"/>
</dbReference>
<comment type="caution">
    <text evidence="1">The sequence shown here is derived from an EMBL/GenBank/DDBJ whole genome shotgun (WGS) entry which is preliminary data.</text>
</comment>
<evidence type="ECO:0000313" key="1">
    <source>
        <dbReference type="EMBL" id="KAL3579076.1"/>
    </source>
</evidence>
<name>A0ACC4BL46_POPAL</name>
<keyword evidence="2" id="KW-1185">Reference proteome</keyword>
<dbReference type="EMBL" id="RCHU02000010">
    <property type="protein sequence ID" value="KAL3579076.1"/>
    <property type="molecule type" value="Genomic_DNA"/>
</dbReference>
<reference evidence="1 2" key="1">
    <citation type="journal article" date="2024" name="Plant Biotechnol. J.">
        <title>Genome and CRISPR/Cas9 system of a widespread forest tree (Populus alba) in the world.</title>
        <authorList>
            <person name="Liu Y.J."/>
            <person name="Jiang P.F."/>
            <person name="Han X.M."/>
            <person name="Li X.Y."/>
            <person name="Wang H.M."/>
            <person name="Wang Y.J."/>
            <person name="Wang X.X."/>
            <person name="Zeng Q.Y."/>
        </authorList>
    </citation>
    <scope>NUCLEOTIDE SEQUENCE [LARGE SCALE GENOMIC DNA]</scope>
    <source>
        <strain evidence="2">cv. PAL-ZL1</strain>
    </source>
</reference>
<accession>A0ACC4BL46</accession>
<organism evidence="1 2">
    <name type="scientific">Populus alba</name>
    <name type="common">White poplar</name>
    <dbReference type="NCBI Taxonomy" id="43335"/>
    <lineage>
        <taxon>Eukaryota</taxon>
        <taxon>Viridiplantae</taxon>
        <taxon>Streptophyta</taxon>
        <taxon>Embryophyta</taxon>
        <taxon>Tracheophyta</taxon>
        <taxon>Spermatophyta</taxon>
        <taxon>Magnoliopsida</taxon>
        <taxon>eudicotyledons</taxon>
        <taxon>Gunneridae</taxon>
        <taxon>Pentapetalae</taxon>
        <taxon>rosids</taxon>
        <taxon>fabids</taxon>
        <taxon>Malpighiales</taxon>
        <taxon>Salicaceae</taxon>
        <taxon>Saliceae</taxon>
        <taxon>Populus</taxon>
    </lineage>
</organism>
<protein>
    <submittedName>
        <fullName evidence="1">Uncharacterized protein</fullName>
    </submittedName>
</protein>
<evidence type="ECO:0000313" key="2">
    <source>
        <dbReference type="Proteomes" id="UP000309997"/>
    </source>
</evidence>
<gene>
    <name evidence="1" type="ORF">D5086_020580</name>
</gene>
<proteinExistence type="predicted"/>
<sequence length="88" mass="9680">MKIQRNRDGGAKKCRIDTQLSMPILIQYERRIGELLGVDCGSLVGEEKRLVIELMPKVLPLLKDGIKESSIDKSVDGDEISAAPARAC</sequence>